<feature type="domain" description="Fibronectin type-III" evidence="7">
    <location>
        <begin position="505"/>
        <end position="603"/>
    </location>
</feature>
<dbReference type="InterPro" id="IPR036116">
    <property type="entry name" value="FN3_sf"/>
</dbReference>
<feature type="transmembrane region" description="Helical" evidence="5">
    <location>
        <begin position="632"/>
        <end position="655"/>
    </location>
</feature>
<proteinExistence type="predicted"/>
<feature type="domain" description="Fibronectin type-III" evidence="7">
    <location>
        <begin position="399"/>
        <end position="497"/>
    </location>
</feature>
<feature type="region of interest" description="Disordered" evidence="4">
    <location>
        <begin position="602"/>
        <end position="622"/>
    </location>
</feature>
<keyword evidence="9" id="KW-1185">Reference proteome</keyword>
<dbReference type="SMART" id="SM00409">
    <property type="entry name" value="IG"/>
    <property type="match status" value="2"/>
</dbReference>
<organism evidence="8 9">
    <name type="scientific">Coilia grayii</name>
    <name type="common">Gray's grenadier anchovy</name>
    <dbReference type="NCBI Taxonomy" id="363190"/>
    <lineage>
        <taxon>Eukaryota</taxon>
        <taxon>Metazoa</taxon>
        <taxon>Chordata</taxon>
        <taxon>Craniata</taxon>
        <taxon>Vertebrata</taxon>
        <taxon>Euteleostomi</taxon>
        <taxon>Actinopterygii</taxon>
        <taxon>Neopterygii</taxon>
        <taxon>Teleostei</taxon>
        <taxon>Clupei</taxon>
        <taxon>Clupeiformes</taxon>
        <taxon>Clupeoidei</taxon>
        <taxon>Engraulidae</taxon>
        <taxon>Coilinae</taxon>
        <taxon>Coilia</taxon>
    </lineage>
</organism>
<dbReference type="Proteomes" id="UP001591681">
    <property type="component" value="Unassembled WGS sequence"/>
</dbReference>
<dbReference type="PANTHER" id="PTHR44170:SF3">
    <property type="entry name" value="BROTHER OF CDO"/>
    <property type="match status" value="1"/>
</dbReference>
<evidence type="ECO:0000313" key="8">
    <source>
        <dbReference type="EMBL" id="KAL2085146.1"/>
    </source>
</evidence>
<dbReference type="SUPFAM" id="SSF49265">
    <property type="entry name" value="Fibronectin type III"/>
    <property type="match status" value="2"/>
</dbReference>
<evidence type="ECO:0008006" key="10">
    <source>
        <dbReference type="Google" id="ProtNLM"/>
    </source>
</evidence>
<keyword evidence="5" id="KW-0472">Membrane</keyword>
<dbReference type="SUPFAM" id="SSF48726">
    <property type="entry name" value="Immunoglobulin"/>
    <property type="match status" value="3"/>
</dbReference>
<feature type="region of interest" description="Disordered" evidence="4">
    <location>
        <begin position="374"/>
        <end position="407"/>
    </location>
</feature>
<dbReference type="PROSITE" id="PS50853">
    <property type="entry name" value="FN3"/>
    <property type="match status" value="3"/>
</dbReference>
<feature type="domain" description="Fibronectin type-III" evidence="7">
    <location>
        <begin position="282"/>
        <end position="377"/>
    </location>
</feature>
<evidence type="ECO:0000256" key="2">
    <source>
        <dbReference type="ARBA" id="ARBA00023157"/>
    </source>
</evidence>
<feature type="domain" description="Ig-like" evidence="6">
    <location>
        <begin position="146"/>
        <end position="231"/>
    </location>
</feature>
<feature type="compositionally biased region" description="Basic and acidic residues" evidence="4">
    <location>
        <begin position="888"/>
        <end position="972"/>
    </location>
</feature>
<feature type="region of interest" description="Disordered" evidence="4">
    <location>
        <begin position="766"/>
        <end position="986"/>
    </location>
</feature>
<dbReference type="InterPro" id="IPR007110">
    <property type="entry name" value="Ig-like_dom"/>
</dbReference>
<evidence type="ECO:0000256" key="3">
    <source>
        <dbReference type="ARBA" id="ARBA00023319"/>
    </source>
</evidence>
<dbReference type="InterPro" id="IPR003961">
    <property type="entry name" value="FN3_dom"/>
</dbReference>
<feature type="domain" description="Ig-like" evidence="6">
    <location>
        <begin position="56"/>
        <end position="137"/>
    </location>
</feature>
<dbReference type="SMART" id="SM00060">
    <property type="entry name" value="FN3"/>
    <property type="match status" value="3"/>
</dbReference>
<evidence type="ECO:0000313" key="9">
    <source>
        <dbReference type="Proteomes" id="UP001591681"/>
    </source>
</evidence>
<feature type="region of interest" description="Disordered" evidence="4">
    <location>
        <begin position="232"/>
        <end position="263"/>
    </location>
</feature>
<sequence>MPSGNLQIANATQEDEGAYKCAAYNPVTQEVKTSTSADRLRIRRSTSEAARIIYPPDSRAIMVTKGQRLVLECVASGIPTPQVTWAKDGRVLRQHNNTRFLLSNLLIDTASEGDSGTYTCHASNGLGLSPTPTATVQYDVQVFEPPQVRVEVQQAEVVWGDSVRFVCQVRGKPAPSVVWLHNARPLAPSARHRLSARSLRLFAVGPQDAGVYQCLAENAVGSSQAAARLLTTGSSSRGSRLPQLPRLSPDKVLREQPPPRPPVGPALVDCSELRGHVTPAEAPIILSQPRTVKADFYELTWKPRHDRGSPVLEYIVKYRKAGDPPGEWIADSISGSVYKLTLTKLQPSSLYEVEMAARNCAGLGQPAMMTFRTGKGRKQDRTENQRPPVLVPSLSPPEAPDRPTVSTATETSAYVTWIPRGNRGFPIQSFRVEYKRLRKGADNEWEVAVENIPPSRLSVEVTHLEKGTSYKFRVIAVNYLGASPPSAPSKPYAVVGSGKASNPRPVDGPYITYNEAINETTIILKWTYTPVNNTPIYGFYIYYRPTDSDNDNDYKRDVVEGDRYWHSITDLQPETAYDIKMQCYNEGGESEFGNVVILETKARSGPRSPTPETASPGPGPGGPVTRAGDVPYLIVGLVLVALVLIIIFFVIPFCLCRVLIKQKQAGDLCFPVVATPVPSCQYTMVPLQGMALMGRCPLDSHMAPPHTMHPNGEYIPNGKLPTHTLPGMHQDEGDCEMECDTLLPQALPNGHTPVYHYANGYVHSLAGGERDRQRQGEAGRGRGERDRQRQQEAGGRERQTEAGRARGERDRERQREAGGRQTGRGRERQGGRQTDRGRQRQGGDRQTGRGRERQREAGGERDRQAEAGRGRGERDRQTEAGRGSVRQGGDRQTEAARGRGERDRERQREAGGRQTGRGRERQGGRQTDRGRQRQGGDRQTGRGRERQREAGGERDRQAEAGRGRGERDRQTEAGRGSVRQRKERGEVCSWLSAFAHDLHL</sequence>
<dbReference type="SMART" id="SM00408">
    <property type="entry name" value="IGc2"/>
    <property type="match status" value="2"/>
</dbReference>
<accession>A0ABD1JGD3</accession>
<dbReference type="EMBL" id="JBHFQA010000016">
    <property type="protein sequence ID" value="KAL2085146.1"/>
    <property type="molecule type" value="Genomic_DNA"/>
</dbReference>
<dbReference type="AlphaFoldDB" id="A0ABD1JGD3"/>
<evidence type="ECO:0000256" key="5">
    <source>
        <dbReference type="SAM" id="Phobius"/>
    </source>
</evidence>
<name>A0ABD1JGD3_9TELE</name>
<dbReference type="PROSITE" id="PS50835">
    <property type="entry name" value="IG_LIKE"/>
    <property type="match status" value="2"/>
</dbReference>
<evidence type="ECO:0000259" key="6">
    <source>
        <dbReference type="PROSITE" id="PS50835"/>
    </source>
</evidence>
<dbReference type="CDD" id="cd00096">
    <property type="entry name" value="Ig"/>
    <property type="match status" value="1"/>
</dbReference>
<dbReference type="InterPro" id="IPR036179">
    <property type="entry name" value="Ig-like_dom_sf"/>
</dbReference>
<keyword evidence="5" id="KW-0812">Transmembrane</keyword>
<evidence type="ECO:0000259" key="7">
    <source>
        <dbReference type="PROSITE" id="PS50853"/>
    </source>
</evidence>
<dbReference type="PANTHER" id="PTHR44170">
    <property type="entry name" value="PROTEIN SIDEKICK"/>
    <property type="match status" value="1"/>
</dbReference>
<dbReference type="Pfam" id="PF13927">
    <property type="entry name" value="Ig_3"/>
    <property type="match status" value="1"/>
</dbReference>
<evidence type="ECO:0000256" key="1">
    <source>
        <dbReference type="ARBA" id="ARBA00022737"/>
    </source>
</evidence>
<dbReference type="Pfam" id="PF00041">
    <property type="entry name" value="fn3"/>
    <property type="match status" value="3"/>
</dbReference>
<dbReference type="InterPro" id="IPR013098">
    <property type="entry name" value="Ig_I-set"/>
</dbReference>
<dbReference type="Gene3D" id="2.60.40.10">
    <property type="entry name" value="Immunoglobulins"/>
    <property type="match status" value="6"/>
</dbReference>
<dbReference type="FunFam" id="2.60.40.10:FF:000205">
    <property type="entry name" value="Cell adhesion associated, oncogene regulated"/>
    <property type="match status" value="1"/>
</dbReference>
<keyword evidence="5" id="KW-1133">Transmembrane helix</keyword>
<keyword evidence="1" id="KW-0677">Repeat</keyword>
<dbReference type="InterPro" id="IPR003598">
    <property type="entry name" value="Ig_sub2"/>
</dbReference>
<feature type="compositionally biased region" description="Basic and acidic residues" evidence="4">
    <location>
        <begin position="768"/>
        <end position="879"/>
    </location>
</feature>
<gene>
    <name evidence="8" type="ORF">ACEWY4_018466</name>
</gene>
<dbReference type="InterPro" id="IPR013783">
    <property type="entry name" value="Ig-like_fold"/>
</dbReference>
<comment type="caution">
    <text evidence="8">The sequence shown here is derived from an EMBL/GenBank/DDBJ whole genome shotgun (WGS) entry which is preliminary data.</text>
</comment>
<dbReference type="CDD" id="cd00063">
    <property type="entry name" value="FN3"/>
    <property type="match status" value="3"/>
</dbReference>
<keyword evidence="3" id="KW-0393">Immunoglobulin domain</keyword>
<evidence type="ECO:0000256" key="4">
    <source>
        <dbReference type="SAM" id="MobiDB-lite"/>
    </source>
</evidence>
<dbReference type="InterPro" id="IPR003599">
    <property type="entry name" value="Ig_sub"/>
</dbReference>
<protein>
    <recommendedName>
        <fullName evidence="10">Brother of CDO</fullName>
    </recommendedName>
</protein>
<reference evidence="8 9" key="1">
    <citation type="submission" date="2024-09" db="EMBL/GenBank/DDBJ databases">
        <title>A chromosome-level genome assembly of Gray's grenadier anchovy, Coilia grayii.</title>
        <authorList>
            <person name="Fu Z."/>
        </authorList>
    </citation>
    <scope>NUCLEOTIDE SEQUENCE [LARGE SCALE GENOMIC DNA]</scope>
    <source>
        <strain evidence="8">G4</strain>
        <tissue evidence="8">Muscle</tissue>
    </source>
</reference>
<dbReference type="FunFam" id="2.60.40.10:FF:000032">
    <property type="entry name" value="palladin isoform X1"/>
    <property type="match status" value="2"/>
</dbReference>
<keyword evidence="2" id="KW-1015">Disulfide bond</keyword>
<dbReference type="Pfam" id="PF07679">
    <property type="entry name" value="I-set"/>
    <property type="match status" value="1"/>
</dbReference>